<keyword evidence="3 7" id="KW-0812">Transmembrane</keyword>
<evidence type="ECO:0000313" key="10">
    <source>
        <dbReference type="EMBL" id="SPF41754.1"/>
    </source>
</evidence>
<sequence length="814" mass="87698">MTGLFQDVRYALRQMWKNPEFALSAIVVLALGIGATTGMLAIVESVLLRPLEYRQPERLQVVGVSENGEEDYAFVSIADFPEMQRSLHHFEQLAAFSSLPVPVETDDGTNMLLAPEVSTNFFQTLGVLPAMGRAFREGDDAPGANAAIVSHEFWRNSMHASNSVLGSKLKVNGQLYTVVGVMPPQFQFPVTHGKTIWTAFQLTPDHKTRNGMSGFEVLGRLRPGATAEQARAEGEAFVRNKKPSSSDSPPEHFWVYPYQQSVTGDSKPGLLVLMAGCVVLLLIAVVNTANLQIARTTVRQNEIAMRAALGATRARIVRQTVIESLVLAFAGAAIGWAIATAFVAAARHLFAFQPRFDALRLDPWTLAACLLVTFLCGVTAAIAPSWHVLKSGRHLLVQPSAGGRMSRQHRLSGWLVAAEVALSTVLLIAAGLFLRTFRSLENVPLGFNPEKVTTFLLWAQGGNRIPMPLKVATYLRVLDRLEHLPDVDAAGLVTSLPVANFQMMVVSGFAIPGLLPPDQKPAPSLHITAVSSGYFRAMGIPVSMGRSLSASDTAGTQLVGIANRALVDKYLHGVNPIGQQIVLEKPTGILQPITIVGVSGNVIQNNSIGEPTEPELAVSFLQLPPSARFSQLMIGFAEAFAVRTRSAGSDIAANVRAIVKSEAPDFAIDDLVPLRQAVQDDMKTQRLALEIASSFAWIAVLLSATGLYAVLAYVVGQRIHEMGIRLALGAPRGRVFGLIVRQGLWMVGAGLVCGWAAALFAGRWISSFLYGVTIRDPLTYVVVGLLVVLASAVAIVAPARRAAYVEPMAALRYE</sequence>
<protein>
    <submittedName>
        <fullName evidence="10">Putative Efflux ABC transporter, macrolide exporter (MacB) family, permease protein</fullName>
    </submittedName>
</protein>
<feature type="transmembrane region" description="Helical" evidence="7">
    <location>
        <begin position="21"/>
        <end position="43"/>
    </location>
</feature>
<dbReference type="InterPro" id="IPR050250">
    <property type="entry name" value="Macrolide_Exporter_MacB"/>
</dbReference>
<dbReference type="Pfam" id="PF02687">
    <property type="entry name" value="FtsX"/>
    <property type="match status" value="2"/>
</dbReference>
<feature type="transmembrane region" description="Helical" evidence="7">
    <location>
        <begin position="695"/>
        <end position="715"/>
    </location>
</feature>
<dbReference type="GO" id="GO:0005886">
    <property type="term" value="C:plasma membrane"/>
    <property type="evidence" value="ECO:0007669"/>
    <property type="project" value="UniProtKB-SubCell"/>
</dbReference>
<evidence type="ECO:0000256" key="2">
    <source>
        <dbReference type="ARBA" id="ARBA00022475"/>
    </source>
</evidence>
<evidence type="ECO:0000313" key="11">
    <source>
        <dbReference type="Proteomes" id="UP000238701"/>
    </source>
</evidence>
<feature type="transmembrane region" description="Helical" evidence="7">
    <location>
        <begin position="778"/>
        <end position="799"/>
    </location>
</feature>
<dbReference type="InterPro" id="IPR017800">
    <property type="entry name" value="ADOP"/>
</dbReference>
<reference evidence="11" key="1">
    <citation type="submission" date="2018-02" db="EMBL/GenBank/DDBJ databases">
        <authorList>
            <person name="Hausmann B."/>
        </authorList>
    </citation>
    <scope>NUCLEOTIDE SEQUENCE [LARGE SCALE GENOMIC DNA]</scope>
    <source>
        <strain evidence="11">Peat soil MAG SbA1</strain>
    </source>
</reference>
<evidence type="ECO:0000259" key="9">
    <source>
        <dbReference type="Pfam" id="PF12704"/>
    </source>
</evidence>
<dbReference type="PANTHER" id="PTHR30572">
    <property type="entry name" value="MEMBRANE COMPONENT OF TRANSPORTER-RELATED"/>
    <property type="match status" value="1"/>
</dbReference>
<feature type="domain" description="ABC3 transporter permease C-terminal" evidence="8">
    <location>
        <begin position="278"/>
        <end position="390"/>
    </location>
</feature>
<dbReference type="OrthoDB" id="101299at2"/>
<dbReference type="EMBL" id="OMOD01000131">
    <property type="protein sequence ID" value="SPF41754.1"/>
    <property type="molecule type" value="Genomic_DNA"/>
</dbReference>
<keyword evidence="4 7" id="KW-1133">Transmembrane helix</keyword>
<dbReference type="AlphaFoldDB" id="A0A2U3KQ50"/>
<evidence type="ECO:0000256" key="1">
    <source>
        <dbReference type="ARBA" id="ARBA00004651"/>
    </source>
</evidence>
<feature type="domain" description="MacB-like periplasmic core" evidence="9">
    <location>
        <begin position="484"/>
        <end position="621"/>
    </location>
</feature>
<feature type="transmembrane region" description="Helical" evidence="7">
    <location>
        <begin position="744"/>
        <end position="766"/>
    </location>
</feature>
<comment type="subcellular location">
    <subcellularLocation>
        <location evidence="1">Cell membrane</location>
        <topology evidence="1">Multi-pass membrane protein</topology>
    </subcellularLocation>
</comment>
<dbReference type="Proteomes" id="UP000238701">
    <property type="component" value="Unassembled WGS sequence"/>
</dbReference>
<evidence type="ECO:0000256" key="7">
    <source>
        <dbReference type="SAM" id="Phobius"/>
    </source>
</evidence>
<dbReference type="InterPro" id="IPR003838">
    <property type="entry name" value="ABC3_permease_C"/>
</dbReference>
<evidence type="ECO:0000256" key="4">
    <source>
        <dbReference type="ARBA" id="ARBA00022989"/>
    </source>
</evidence>
<evidence type="ECO:0000256" key="6">
    <source>
        <dbReference type="ARBA" id="ARBA00038076"/>
    </source>
</evidence>
<feature type="domain" description="ABC3 transporter permease C-terminal" evidence="8">
    <location>
        <begin position="694"/>
        <end position="806"/>
    </location>
</feature>
<dbReference type="PANTHER" id="PTHR30572:SF4">
    <property type="entry name" value="ABC TRANSPORTER PERMEASE YTRF"/>
    <property type="match status" value="1"/>
</dbReference>
<organism evidence="10 11">
    <name type="scientific">Candidatus Sulfotelmatobacter kueseliae</name>
    <dbReference type="NCBI Taxonomy" id="2042962"/>
    <lineage>
        <taxon>Bacteria</taxon>
        <taxon>Pseudomonadati</taxon>
        <taxon>Acidobacteriota</taxon>
        <taxon>Terriglobia</taxon>
        <taxon>Terriglobales</taxon>
        <taxon>Candidatus Korobacteraceae</taxon>
        <taxon>Candidatus Sulfotelmatobacter</taxon>
    </lineage>
</organism>
<evidence type="ECO:0000256" key="3">
    <source>
        <dbReference type="ARBA" id="ARBA00022692"/>
    </source>
</evidence>
<name>A0A2U3KQ50_9BACT</name>
<dbReference type="InterPro" id="IPR025857">
    <property type="entry name" value="MacB_PCD"/>
</dbReference>
<feature type="transmembrane region" description="Helical" evidence="7">
    <location>
        <begin position="325"/>
        <end position="344"/>
    </location>
</feature>
<dbReference type="Pfam" id="PF12704">
    <property type="entry name" value="MacB_PCD"/>
    <property type="match status" value="2"/>
</dbReference>
<accession>A0A2U3KQ50</accession>
<gene>
    <name evidence="10" type="ORF">SBA1_380008</name>
</gene>
<evidence type="ECO:0000256" key="5">
    <source>
        <dbReference type="ARBA" id="ARBA00023136"/>
    </source>
</evidence>
<dbReference type="NCBIfam" id="TIGR03434">
    <property type="entry name" value="ADOP"/>
    <property type="match status" value="1"/>
</dbReference>
<evidence type="ECO:0000259" key="8">
    <source>
        <dbReference type="Pfam" id="PF02687"/>
    </source>
</evidence>
<feature type="transmembrane region" description="Helical" evidence="7">
    <location>
        <begin position="364"/>
        <end position="383"/>
    </location>
</feature>
<keyword evidence="2" id="KW-1003">Cell membrane</keyword>
<feature type="transmembrane region" description="Helical" evidence="7">
    <location>
        <begin position="269"/>
        <end position="289"/>
    </location>
</feature>
<feature type="domain" description="MacB-like periplasmic core" evidence="9">
    <location>
        <begin position="25"/>
        <end position="233"/>
    </location>
</feature>
<feature type="transmembrane region" description="Helical" evidence="7">
    <location>
        <begin position="414"/>
        <end position="434"/>
    </location>
</feature>
<keyword evidence="5 7" id="KW-0472">Membrane</keyword>
<comment type="similarity">
    <text evidence="6">Belongs to the ABC-4 integral membrane protein family.</text>
</comment>
<proteinExistence type="inferred from homology"/>
<dbReference type="GO" id="GO:0022857">
    <property type="term" value="F:transmembrane transporter activity"/>
    <property type="evidence" value="ECO:0007669"/>
    <property type="project" value="TreeGrafter"/>
</dbReference>